<evidence type="ECO:0000313" key="2">
    <source>
        <dbReference type="EMBL" id="QRD01506.1"/>
    </source>
</evidence>
<dbReference type="VEuPathDB" id="FungiDB:JI435_416820"/>
<dbReference type="EMBL" id="CP069034">
    <property type="protein sequence ID" value="QRD01506.1"/>
    <property type="molecule type" value="Genomic_DNA"/>
</dbReference>
<name>A0A7U2I325_PHANO</name>
<gene>
    <name evidence="2" type="ORF">JI435_416820</name>
</gene>
<keyword evidence="3" id="KW-1185">Reference proteome</keyword>
<evidence type="ECO:0000313" key="3">
    <source>
        <dbReference type="Proteomes" id="UP000663193"/>
    </source>
</evidence>
<protein>
    <submittedName>
        <fullName evidence="2">Uncharacterized protein</fullName>
    </submittedName>
</protein>
<feature type="compositionally biased region" description="Basic and acidic residues" evidence="1">
    <location>
        <begin position="20"/>
        <end position="30"/>
    </location>
</feature>
<dbReference type="Proteomes" id="UP000663193">
    <property type="component" value="Chromosome 12"/>
</dbReference>
<proteinExistence type="predicted"/>
<evidence type="ECO:0000256" key="1">
    <source>
        <dbReference type="SAM" id="MobiDB-lite"/>
    </source>
</evidence>
<dbReference type="AlphaFoldDB" id="A0A7U2I325"/>
<reference evidence="3" key="1">
    <citation type="journal article" date="2021" name="BMC Genomics">
        <title>Chromosome-level genome assembly and manually-curated proteome of model necrotroph Parastagonospora nodorum Sn15 reveals a genome-wide trove of candidate effector homologs, and redundancy of virulence-related functions within an accessory chromosome.</title>
        <authorList>
            <person name="Bertazzoni S."/>
            <person name="Jones D.A.B."/>
            <person name="Phan H.T."/>
            <person name="Tan K.-C."/>
            <person name="Hane J.K."/>
        </authorList>
    </citation>
    <scope>NUCLEOTIDE SEQUENCE [LARGE SCALE GENOMIC DNA]</scope>
    <source>
        <strain evidence="3">SN15 / ATCC MYA-4574 / FGSC 10173)</strain>
    </source>
</reference>
<organism evidence="2 3">
    <name type="scientific">Phaeosphaeria nodorum (strain SN15 / ATCC MYA-4574 / FGSC 10173)</name>
    <name type="common">Glume blotch fungus</name>
    <name type="synonym">Parastagonospora nodorum</name>
    <dbReference type="NCBI Taxonomy" id="321614"/>
    <lineage>
        <taxon>Eukaryota</taxon>
        <taxon>Fungi</taxon>
        <taxon>Dikarya</taxon>
        <taxon>Ascomycota</taxon>
        <taxon>Pezizomycotina</taxon>
        <taxon>Dothideomycetes</taxon>
        <taxon>Pleosporomycetidae</taxon>
        <taxon>Pleosporales</taxon>
        <taxon>Pleosporineae</taxon>
        <taxon>Phaeosphaeriaceae</taxon>
        <taxon>Parastagonospora</taxon>
    </lineage>
</organism>
<sequence>MILKCMAMERASPMFYIRDTRSDPSHDWRNAEPSSRKSKHDMLHLQNATVPNLYARAHDSCITTARTRPVCHADVMPTSRTSALRTPRRGSAPLGRQFERARAIDSPSASTREVASELWGQAIHLIAHPCAVGLGRVYIQE</sequence>
<feature type="region of interest" description="Disordered" evidence="1">
    <location>
        <begin position="20"/>
        <end position="39"/>
    </location>
</feature>
<accession>A0A7U2I325</accession>